<dbReference type="Gene3D" id="2.10.260.10">
    <property type="match status" value="1"/>
</dbReference>
<keyword evidence="2" id="KW-0238">DNA-binding</keyword>
<dbReference type="SUPFAM" id="SSF89447">
    <property type="entry name" value="AbrB/MazE/MraZ-like"/>
    <property type="match status" value="1"/>
</dbReference>
<name>A0A7C3CUJ1_9BACT</name>
<proteinExistence type="predicted"/>
<reference evidence="2" key="1">
    <citation type="journal article" date="2020" name="mSystems">
        <title>Genome- and Community-Level Interaction Insights into Carbon Utilization and Element Cycling Functions of Hydrothermarchaeota in Hydrothermal Sediment.</title>
        <authorList>
            <person name="Zhou Z."/>
            <person name="Liu Y."/>
            <person name="Xu W."/>
            <person name="Pan J."/>
            <person name="Luo Z.H."/>
            <person name="Li M."/>
        </authorList>
    </citation>
    <scope>NUCLEOTIDE SEQUENCE [LARGE SCALE GENOMIC DNA]</scope>
    <source>
        <strain evidence="2">HyVt-483</strain>
    </source>
</reference>
<dbReference type="Proteomes" id="UP000886043">
    <property type="component" value="Unassembled WGS sequence"/>
</dbReference>
<dbReference type="InterPro" id="IPR037914">
    <property type="entry name" value="SpoVT-AbrB_sf"/>
</dbReference>
<comment type="caution">
    <text evidence="2">The sequence shown here is derived from an EMBL/GenBank/DDBJ whole genome shotgun (WGS) entry which is preliminary data.</text>
</comment>
<protein>
    <submittedName>
        <fullName evidence="2">AbrB/MazE/SpoVT family DNA-binding domain-containing protein</fullName>
    </submittedName>
</protein>
<dbReference type="InterPro" id="IPR007159">
    <property type="entry name" value="SpoVT-AbrB_dom"/>
</dbReference>
<feature type="domain" description="SpoVT-AbrB" evidence="1">
    <location>
        <begin position="6"/>
        <end position="51"/>
    </location>
</feature>
<dbReference type="Pfam" id="PF04014">
    <property type="entry name" value="MazE_antitoxin"/>
    <property type="match status" value="1"/>
</dbReference>
<gene>
    <name evidence="2" type="ORF">ENJ40_10055</name>
</gene>
<dbReference type="SMART" id="SM00966">
    <property type="entry name" value="SpoVT_AbrB"/>
    <property type="match status" value="1"/>
</dbReference>
<dbReference type="EMBL" id="DRMH01000139">
    <property type="protein sequence ID" value="HFC98773.1"/>
    <property type="molecule type" value="Genomic_DNA"/>
</dbReference>
<dbReference type="AlphaFoldDB" id="A0A7C3CUJ1"/>
<organism evidence="2">
    <name type="scientific">Thermosulfurimonas dismutans</name>
    <dbReference type="NCBI Taxonomy" id="999894"/>
    <lineage>
        <taxon>Bacteria</taxon>
        <taxon>Pseudomonadati</taxon>
        <taxon>Thermodesulfobacteriota</taxon>
        <taxon>Thermodesulfobacteria</taxon>
        <taxon>Thermodesulfobacteriales</taxon>
        <taxon>Thermodesulfobacteriaceae</taxon>
        <taxon>Thermosulfurimonas</taxon>
    </lineage>
</organism>
<sequence length="82" mass="9746">MAREIVLLGEKGQITIPKRLREKYGFEVRSPVILEETPQGLLLKPSVAVEVRIFSQEEVEEWVKEDQLRGEEEREEILRKWR</sequence>
<accession>A0A7C3CUJ1</accession>
<evidence type="ECO:0000259" key="1">
    <source>
        <dbReference type="SMART" id="SM00966"/>
    </source>
</evidence>
<dbReference type="GO" id="GO:0003677">
    <property type="term" value="F:DNA binding"/>
    <property type="evidence" value="ECO:0007669"/>
    <property type="project" value="UniProtKB-KW"/>
</dbReference>
<evidence type="ECO:0000313" key="2">
    <source>
        <dbReference type="EMBL" id="HFC98773.1"/>
    </source>
</evidence>